<feature type="compositionally biased region" description="Acidic residues" evidence="1">
    <location>
        <begin position="108"/>
        <end position="123"/>
    </location>
</feature>
<organism evidence="2">
    <name type="scientific">Rhizochromulina marina</name>
    <dbReference type="NCBI Taxonomy" id="1034831"/>
    <lineage>
        <taxon>Eukaryota</taxon>
        <taxon>Sar</taxon>
        <taxon>Stramenopiles</taxon>
        <taxon>Ochrophyta</taxon>
        <taxon>Dictyochophyceae</taxon>
        <taxon>Rhizochromulinales</taxon>
        <taxon>Rhizochromulina</taxon>
    </lineage>
</organism>
<name>A0A7S2SWZ0_9STRA</name>
<feature type="region of interest" description="Disordered" evidence="1">
    <location>
        <begin position="1"/>
        <end position="24"/>
    </location>
</feature>
<feature type="compositionally biased region" description="Low complexity" evidence="1">
    <location>
        <begin position="1"/>
        <end position="11"/>
    </location>
</feature>
<proteinExistence type="predicted"/>
<sequence length="322" mass="33922">MVGVRGDSEVVGGEGGELGAGGAGGAALGRDVVCSSSALGGFSLSVLDCGELLAATAETLGLPEQELINSLALAASQADVEKSPFRLLLQIREDLQLDEPGQWRLGDVEEEAEAAEEEEEGEGEGGAQSEDMLQELDQVLQASLPGDTAAAGSSPSAGHSAVAASGPEVGSFRWFIAEFKAQVRSDLEPVLQVLGVLFPKPVRAVAAEAGRKLRRGASKVGKSLLDSLFAHSQEKLQQGASLATSQMRRVVDHVRSRLDQTLERRATTRDAAPSSSAGEHYNSPLEEQTGTEEKEGDDDDERSVNEEDDEDEEGEWVSVARP</sequence>
<feature type="compositionally biased region" description="Acidic residues" evidence="1">
    <location>
        <begin position="294"/>
        <end position="315"/>
    </location>
</feature>
<evidence type="ECO:0000256" key="1">
    <source>
        <dbReference type="SAM" id="MobiDB-lite"/>
    </source>
</evidence>
<feature type="compositionally biased region" description="Gly residues" evidence="1">
    <location>
        <begin position="12"/>
        <end position="24"/>
    </location>
</feature>
<dbReference type="AlphaFoldDB" id="A0A7S2SWZ0"/>
<reference evidence="2" key="1">
    <citation type="submission" date="2021-01" db="EMBL/GenBank/DDBJ databases">
        <authorList>
            <person name="Corre E."/>
            <person name="Pelletier E."/>
            <person name="Niang G."/>
            <person name="Scheremetjew M."/>
            <person name="Finn R."/>
            <person name="Kale V."/>
            <person name="Holt S."/>
            <person name="Cochrane G."/>
            <person name="Meng A."/>
            <person name="Brown T."/>
            <person name="Cohen L."/>
        </authorList>
    </citation>
    <scope>NUCLEOTIDE SEQUENCE</scope>
    <source>
        <strain evidence="2">CCMP1243</strain>
    </source>
</reference>
<feature type="region of interest" description="Disordered" evidence="1">
    <location>
        <begin position="100"/>
        <end position="127"/>
    </location>
</feature>
<feature type="compositionally biased region" description="Basic and acidic residues" evidence="1">
    <location>
        <begin position="256"/>
        <end position="268"/>
    </location>
</feature>
<accession>A0A7S2SWZ0</accession>
<feature type="region of interest" description="Disordered" evidence="1">
    <location>
        <begin position="256"/>
        <end position="322"/>
    </location>
</feature>
<evidence type="ECO:0000313" key="2">
    <source>
        <dbReference type="EMBL" id="CAD9711048.1"/>
    </source>
</evidence>
<protein>
    <submittedName>
        <fullName evidence="2">Uncharacterized protein</fullName>
    </submittedName>
</protein>
<dbReference type="EMBL" id="HBHJ01033253">
    <property type="protein sequence ID" value="CAD9711048.1"/>
    <property type="molecule type" value="Transcribed_RNA"/>
</dbReference>
<gene>
    <name evidence="2" type="ORF">RMAR1173_LOCUS22042</name>
</gene>